<dbReference type="InterPro" id="IPR004046">
    <property type="entry name" value="GST_C"/>
</dbReference>
<dbReference type="AlphaFoldDB" id="A0AAV6UX58"/>
<dbReference type="Pfam" id="PF02798">
    <property type="entry name" value="GST_N"/>
    <property type="match status" value="1"/>
</dbReference>
<dbReference type="SFLD" id="SFLDG01205">
    <property type="entry name" value="AMPS.1"/>
    <property type="match status" value="1"/>
</dbReference>
<comment type="catalytic activity">
    <reaction evidence="5">
        <text>RX + glutathione = an S-substituted glutathione + a halide anion + H(+)</text>
        <dbReference type="Rhea" id="RHEA:16437"/>
        <dbReference type="ChEBI" id="CHEBI:15378"/>
        <dbReference type="ChEBI" id="CHEBI:16042"/>
        <dbReference type="ChEBI" id="CHEBI:17792"/>
        <dbReference type="ChEBI" id="CHEBI:57925"/>
        <dbReference type="ChEBI" id="CHEBI:90779"/>
        <dbReference type="EC" id="2.5.1.18"/>
    </reaction>
</comment>
<dbReference type="PRINTS" id="PR01267">
    <property type="entry name" value="GSTRNSFRASEM"/>
</dbReference>
<dbReference type="InterPro" id="IPR036249">
    <property type="entry name" value="Thioredoxin-like_sf"/>
</dbReference>
<dbReference type="InterPro" id="IPR003081">
    <property type="entry name" value="GST_mu"/>
</dbReference>
<comment type="similarity">
    <text evidence="2">Belongs to the GST superfamily. Mu family.</text>
</comment>
<dbReference type="Pfam" id="PF14497">
    <property type="entry name" value="GST_C_3"/>
    <property type="match status" value="1"/>
</dbReference>
<evidence type="ECO:0000313" key="9">
    <source>
        <dbReference type="Proteomes" id="UP000827092"/>
    </source>
</evidence>
<dbReference type="InterPro" id="IPR040079">
    <property type="entry name" value="Glutathione_S-Trfase"/>
</dbReference>
<gene>
    <name evidence="8" type="ORF">JTE90_010070</name>
</gene>
<comment type="caution">
    <text evidence="8">The sequence shown here is derived from an EMBL/GenBank/DDBJ whole genome shotgun (WGS) entry which is preliminary data.</text>
</comment>
<dbReference type="GO" id="GO:0006749">
    <property type="term" value="P:glutathione metabolic process"/>
    <property type="evidence" value="ECO:0007669"/>
    <property type="project" value="TreeGrafter"/>
</dbReference>
<dbReference type="SFLD" id="SFLDG00363">
    <property type="entry name" value="AMPS_(cytGST):_Alpha-__Mu-__Pi"/>
    <property type="match status" value="1"/>
</dbReference>
<dbReference type="InterPro" id="IPR036282">
    <property type="entry name" value="Glutathione-S-Trfase_C_sf"/>
</dbReference>
<evidence type="ECO:0000256" key="5">
    <source>
        <dbReference type="ARBA" id="ARBA00047960"/>
    </source>
</evidence>
<dbReference type="Gene3D" id="1.20.1050.130">
    <property type="match status" value="1"/>
</dbReference>
<feature type="domain" description="GST N-terminal" evidence="6">
    <location>
        <begin position="2"/>
        <end position="82"/>
    </location>
</feature>
<proteinExistence type="inferred from homology"/>
<organism evidence="8 9">
    <name type="scientific">Oedothorax gibbosus</name>
    <dbReference type="NCBI Taxonomy" id="931172"/>
    <lineage>
        <taxon>Eukaryota</taxon>
        <taxon>Metazoa</taxon>
        <taxon>Ecdysozoa</taxon>
        <taxon>Arthropoda</taxon>
        <taxon>Chelicerata</taxon>
        <taxon>Arachnida</taxon>
        <taxon>Araneae</taxon>
        <taxon>Araneomorphae</taxon>
        <taxon>Entelegynae</taxon>
        <taxon>Araneoidea</taxon>
        <taxon>Linyphiidae</taxon>
        <taxon>Erigoninae</taxon>
        <taxon>Oedothorax</taxon>
    </lineage>
</organism>
<dbReference type="InterPro" id="IPR010987">
    <property type="entry name" value="Glutathione-S-Trfase_C-like"/>
</dbReference>
<keyword evidence="9" id="KW-1185">Reference proteome</keyword>
<protein>
    <recommendedName>
        <fullName evidence="3">glutathione transferase</fullName>
        <ecNumber evidence="3">2.5.1.18</ecNumber>
    </recommendedName>
</protein>
<dbReference type="FunFam" id="1.20.1050.10:FF:000003">
    <property type="entry name" value="Glutathione S-transferase 2"/>
    <property type="match status" value="1"/>
</dbReference>
<keyword evidence="4" id="KW-0808">Transferase</keyword>
<dbReference type="Proteomes" id="UP000827092">
    <property type="component" value="Unassembled WGS sequence"/>
</dbReference>
<evidence type="ECO:0000256" key="2">
    <source>
        <dbReference type="ARBA" id="ARBA00005861"/>
    </source>
</evidence>
<accession>A0AAV6UX58</accession>
<evidence type="ECO:0000256" key="1">
    <source>
        <dbReference type="ARBA" id="ARBA00003701"/>
    </source>
</evidence>
<dbReference type="InterPro" id="IPR004045">
    <property type="entry name" value="Glutathione_S-Trfase_N"/>
</dbReference>
<dbReference type="PROSITE" id="PS50405">
    <property type="entry name" value="GST_CTER"/>
    <property type="match status" value="1"/>
</dbReference>
<dbReference type="PANTHER" id="PTHR11571:SF222">
    <property type="entry name" value="GLUTATHIONE TRANSFERASE"/>
    <property type="match status" value="1"/>
</dbReference>
<dbReference type="SFLD" id="SFLDS00019">
    <property type="entry name" value="Glutathione_Transferase_(cytos"/>
    <property type="match status" value="1"/>
</dbReference>
<evidence type="ECO:0000313" key="8">
    <source>
        <dbReference type="EMBL" id="KAG8188982.1"/>
    </source>
</evidence>
<reference evidence="8 9" key="1">
    <citation type="journal article" date="2022" name="Nat. Ecol. Evol.">
        <title>A masculinizing supergene underlies an exaggerated male reproductive morph in a spider.</title>
        <authorList>
            <person name="Hendrickx F."/>
            <person name="De Corte Z."/>
            <person name="Sonet G."/>
            <person name="Van Belleghem S.M."/>
            <person name="Kostlbacher S."/>
            <person name="Vangestel C."/>
        </authorList>
    </citation>
    <scope>NUCLEOTIDE SEQUENCE [LARGE SCALE GENOMIC DNA]</scope>
    <source>
        <strain evidence="8">W744_W776</strain>
    </source>
</reference>
<comment type="function">
    <text evidence="1">Conjugation of reduced glutathione to a wide number of exogenous and endogenous hydrophobic electrophiles.</text>
</comment>
<evidence type="ECO:0000256" key="3">
    <source>
        <dbReference type="ARBA" id="ARBA00012452"/>
    </source>
</evidence>
<dbReference type="GO" id="GO:0042802">
    <property type="term" value="F:identical protein binding"/>
    <property type="evidence" value="ECO:0007669"/>
    <property type="project" value="UniProtKB-ARBA"/>
</dbReference>
<evidence type="ECO:0000259" key="6">
    <source>
        <dbReference type="PROSITE" id="PS50404"/>
    </source>
</evidence>
<dbReference type="CDD" id="cd03075">
    <property type="entry name" value="GST_N_Mu"/>
    <property type="match status" value="1"/>
</dbReference>
<dbReference type="InterPro" id="IPR050213">
    <property type="entry name" value="GST_superfamily"/>
</dbReference>
<evidence type="ECO:0000259" key="7">
    <source>
        <dbReference type="PROSITE" id="PS50405"/>
    </source>
</evidence>
<dbReference type="SUPFAM" id="SSF47616">
    <property type="entry name" value="GST C-terminal domain-like"/>
    <property type="match status" value="1"/>
</dbReference>
<dbReference type="SUPFAM" id="SSF52833">
    <property type="entry name" value="Thioredoxin-like"/>
    <property type="match status" value="1"/>
</dbReference>
<dbReference type="EC" id="2.5.1.18" evidence="3"/>
<feature type="domain" description="GST C-terminal" evidence="7">
    <location>
        <begin position="84"/>
        <end position="202"/>
    </location>
</feature>
<sequence>MSGGVLGYWDIRGLGEPIRYLLHYKGVDFEDKRYYTHPSWMAEKFKIGLDFPNLPYFIDEDVKISQSKAILRYLAQKYDLDGQTKEQKVKVMVVEQQLNDLCMNFLQTCYNPEFEKLKPNYVKNLPAQLKLLSDFLGEKQFLVGDNVTYVDFMAYDVFDFHRLFMPSIFNEFSNLLAYQERMENLPELQKYFHSHTYRRWPFFAPFAKFGGSGEMPKYE</sequence>
<dbReference type="PROSITE" id="PS50404">
    <property type="entry name" value="GST_NTER"/>
    <property type="match status" value="1"/>
</dbReference>
<dbReference type="EMBL" id="JAFNEN010000225">
    <property type="protein sequence ID" value="KAG8188982.1"/>
    <property type="molecule type" value="Genomic_DNA"/>
</dbReference>
<dbReference type="GO" id="GO:0004364">
    <property type="term" value="F:glutathione transferase activity"/>
    <property type="evidence" value="ECO:0007669"/>
    <property type="project" value="UniProtKB-EC"/>
</dbReference>
<evidence type="ECO:0000256" key="4">
    <source>
        <dbReference type="ARBA" id="ARBA00022679"/>
    </source>
</evidence>
<name>A0AAV6UX58_9ARAC</name>
<dbReference type="PANTHER" id="PTHR11571">
    <property type="entry name" value="GLUTATHIONE S-TRANSFERASE"/>
    <property type="match status" value="1"/>
</dbReference>